<dbReference type="EMBL" id="UINC01001823">
    <property type="protein sequence ID" value="SUZ89570.1"/>
    <property type="molecule type" value="Genomic_DNA"/>
</dbReference>
<dbReference type="AlphaFoldDB" id="A0A381RD40"/>
<gene>
    <name evidence="1" type="ORF">METZ01_LOCUS42424</name>
</gene>
<accession>A0A381RD40</accession>
<name>A0A381RD40_9ZZZZ</name>
<sequence length="143" mass="16674">MSNWNKNQFIEHLRDSCSREVAKVGVSIIDFTERHADDISWGRGGDHGTLTFRCNSDEGPLPLFHMTSTGQLNLQINFMRHKEIPPMVIRDIVLKLESNFLRDYNPVEYPSDVFVPIDELFHTENQVEKFLKTMEGCTYRLKQ</sequence>
<reference evidence="1" key="1">
    <citation type="submission" date="2018-05" db="EMBL/GenBank/DDBJ databases">
        <authorList>
            <person name="Lanie J.A."/>
            <person name="Ng W.-L."/>
            <person name="Kazmierczak K.M."/>
            <person name="Andrzejewski T.M."/>
            <person name="Davidsen T.M."/>
            <person name="Wayne K.J."/>
            <person name="Tettelin H."/>
            <person name="Glass J.I."/>
            <person name="Rusch D."/>
            <person name="Podicherti R."/>
            <person name="Tsui H.-C.T."/>
            <person name="Winkler M.E."/>
        </authorList>
    </citation>
    <scope>NUCLEOTIDE SEQUENCE</scope>
</reference>
<organism evidence="1">
    <name type="scientific">marine metagenome</name>
    <dbReference type="NCBI Taxonomy" id="408172"/>
    <lineage>
        <taxon>unclassified sequences</taxon>
        <taxon>metagenomes</taxon>
        <taxon>ecological metagenomes</taxon>
    </lineage>
</organism>
<evidence type="ECO:0000313" key="1">
    <source>
        <dbReference type="EMBL" id="SUZ89570.1"/>
    </source>
</evidence>
<protein>
    <submittedName>
        <fullName evidence="1">Uncharacterized protein</fullName>
    </submittedName>
</protein>
<proteinExistence type="predicted"/>